<keyword evidence="3" id="KW-1185">Reference proteome</keyword>
<feature type="region of interest" description="Disordered" evidence="1">
    <location>
        <begin position="1"/>
        <end position="21"/>
    </location>
</feature>
<evidence type="ECO:0000313" key="2">
    <source>
        <dbReference type="EMBL" id="KAL2643560.1"/>
    </source>
</evidence>
<accession>A0ABD1Z6Z8</accession>
<proteinExistence type="predicted"/>
<dbReference type="EMBL" id="JBHFFA010000002">
    <property type="protein sequence ID" value="KAL2643560.1"/>
    <property type="molecule type" value="Genomic_DNA"/>
</dbReference>
<reference evidence="2 3" key="1">
    <citation type="submission" date="2024-09" db="EMBL/GenBank/DDBJ databases">
        <title>Chromosome-scale assembly of Riccia fluitans.</title>
        <authorList>
            <person name="Paukszto L."/>
            <person name="Sawicki J."/>
            <person name="Karawczyk K."/>
            <person name="Piernik-Szablinska J."/>
            <person name="Szczecinska M."/>
            <person name="Mazdziarz M."/>
        </authorList>
    </citation>
    <scope>NUCLEOTIDE SEQUENCE [LARGE SCALE GENOMIC DNA]</scope>
    <source>
        <strain evidence="2">Rf_01</strain>
        <tissue evidence="2">Aerial parts of the thallus</tissue>
    </source>
</reference>
<evidence type="ECO:0000256" key="1">
    <source>
        <dbReference type="SAM" id="MobiDB-lite"/>
    </source>
</evidence>
<dbReference type="AlphaFoldDB" id="A0ABD1Z6Z8"/>
<sequence>MPGKERTLRRRNNVTGASSSTVEQRKESWQWAGEYRFVVERGKQNIGDFPGLLVLSFLFVSGVWQGPDCCGREEERRWPLERRQRNVERRKRNEEIRGQSIRFARKIEREKLSFVLVHSLFGIDRVIDRSGVGCQFFSWRGYTLGRLGYSPLCCGSWSDLKGVWKGRDEGERAQLVGQSEV</sequence>
<gene>
    <name evidence="2" type="ORF">R1flu_011147</name>
</gene>
<protein>
    <submittedName>
        <fullName evidence="2">Uncharacterized protein</fullName>
    </submittedName>
</protein>
<name>A0ABD1Z6Z8_9MARC</name>
<evidence type="ECO:0000313" key="3">
    <source>
        <dbReference type="Proteomes" id="UP001605036"/>
    </source>
</evidence>
<comment type="caution">
    <text evidence="2">The sequence shown here is derived from an EMBL/GenBank/DDBJ whole genome shotgun (WGS) entry which is preliminary data.</text>
</comment>
<organism evidence="2 3">
    <name type="scientific">Riccia fluitans</name>
    <dbReference type="NCBI Taxonomy" id="41844"/>
    <lineage>
        <taxon>Eukaryota</taxon>
        <taxon>Viridiplantae</taxon>
        <taxon>Streptophyta</taxon>
        <taxon>Embryophyta</taxon>
        <taxon>Marchantiophyta</taxon>
        <taxon>Marchantiopsida</taxon>
        <taxon>Marchantiidae</taxon>
        <taxon>Marchantiales</taxon>
        <taxon>Ricciaceae</taxon>
        <taxon>Riccia</taxon>
    </lineage>
</organism>
<dbReference type="Proteomes" id="UP001605036">
    <property type="component" value="Unassembled WGS sequence"/>
</dbReference>